<dbReference type="OrthoDB" id="9772024at2"/>
<dbReference type="SMART" id="SM00646">
    <property type="entry name" value="Ami_3"/>
    <property type="match status" value="1"/>
</dbReference>
<organism evidence="3 4">
    <name type="scientific">Paraclostridium sordellii</name>
    <name type="common">Clostridium sordellii</name>
    <dbReference type="NCBI Taxonomy" id="1505"/>
    <lineage>
        <taxon>Bacteria</taxon>
        <taxon>Bacillati</taxon>
        <taxon>Bacillota</taxon>
        <taxon>Clostridia</taxon>
        <taxon>Peptostreptococcales</taxon>
        <taxon>Peptostreptococcaceae</taxon>
        <taxon>Paraclostridium</taxon>
    </lineage>
</organism>
<evidence type="ECO:0000313" key="4">
    <source>
        <dbReference type="Proteomes" id="UP000049127"/>
    </source>
</evidence>
<evidence type="ECO:0000313" key="3">
    <source>
        <dbReference type="EMBL" id="CEQ03454.1"/>
    </source>
</evidence>
<feature type="domain" description="MurNAc-LAA" evidence="2">
    <location>
        <begin position="62"/>
        <end position="173"/>
    </location>
</feature>
<proteinExistence type="predicted"/>
<dbReference type="RefSeq" id="WP_055341778.1">
    <property type="nucleotide sequence ID" value="NZ_CDNI01000003.1"/>
</dbReference>
<dbReference type="EMBL" id="CEKZ01000003">
    <property type="protein sequence ID" value="CEQ03454.1"/>
    <property type="molecule type" value="Genomic_DNA"/>
</dbReference>
<reference evidence="3 4" key="1">
    <citation type="submission" date="2015-01" db="EMBL/GenBank/DDBJ databases">
        <authorList>
            <person name="Aslett A.Martin."/>
            <person name="De Silva Nishadi"/>
        </authorList>
    </citation>
    <scope>NUCLEOTIDE SEQUENCE [LARGE SCALE GENOMIC DNA]</scope>
    <source>
        <strain evidence="3 4">R28058</strain>
    </source>
</reference>
<dbReference type="AlphaFoldDB" id="A0A0C7R5R1"/>
<dbReference type="GO" id="GO:0030288">
    <property type="term" value="C:outer membrane-bounded periplasmic space"/>
    <property type="evidence" value="ECO:0007669"/>
    <property type="project" value="TreeGrafter"/>
</dbReference>
<dbReference type="CDD" id="cd02696">
    <property type="entry name" value="MurNAc-LAA"/>
    <property type="match status" value="1"/>
</dbReference>
<dbReference type="Pfam" id="PF01520">
    <property type="entry name" value="Amidase_3"/>
    <property type="match status" value="1"/>
</dbReference>
<dbReference type="Proteomes" id="UP000049127">
    <property type="component" value="Unassembled WGS sequence"/>
</dbReference>
<dbReference type="InterPro" id="IPR050695">
    <property type="entry name" value="N-acetylmuramoyl_amidase_3"/>
</dbReference>
<evidence type="ECO:0000256" key="1">
    <source>
        <dbReference type="ARBA" id="ARBA00022801"/>
    </source>
</evidence>
<dbReference type="PANTHER" id="PTHR30404">
    <property type="entry name" value="N-ACETYLMURAMOYL-L-ALANINE AMIDASE"/>
    <property type="match status" value="1"/>
</dbReference>
<dbReference type="Gene3D" id="3.40.630.40">
    <property type="entry name" value="Zn-dependent exopeptidases"/>
    <property type="match status" value="1"/>
</dbReference>
<dbReference type="PANTHER" id="PTHR30404:SF0">
    <property type="entry name" value="N-ACETYLMURAMOYL-L-ALANINE AMIDASE AMIC"/>
    <property type="match status" value="1"/>
</dbReference>
<dbReference type="EC" id="3.5.1.28" evidence="3"/>
<dbReference type="GO" id="GO:0008745">
    <property type="term" value="F:N-acetylmuramoyl-L-alanine amidase activity"/>
    <property type="evidence" value="ECO:0007669"/>
    <property type="project" value="UniProtKB-EC"/>
</dbReference>
<dbReference type="SUPFAM" id="SSF53187">
    <property type="entry name" value="Zn-dependent exopeptidases"/>
    <property type="match status" value="1"/>
</dbReference>
<dbReference type="GO" id="GO:0009253">
    <property type="term" value="P:peptidoglycan catabolic process"/>
    <property type="evidence" value="ECO:0007669"/>
    <property type="project" value="InterPro"/>
</dbReference>
<dbReference type="InterPro" id="IPR002508">
    <property type="entry name" value="MurNAc-LAA_cat"/>
</dbReference>
<gene>
    <name evidence="3" type="primary">cwlC2_2</name>
    <name evidence="3" type="ORF">R28058_11871</name>
</gene>
<name>A0A0C7R5R1_PARSO</name>
<protein>
    <submittedName>
        <fullName evidence="3">Sporulation-specific N-acetylmuramoyl-L-alanine amidase CwlC</fullName>
        <ecNumber evidence="3">3.5.1.28</ecNumber>
    </submittedName>
</protein>
<accession>A0A0C7R5R1</accession>
<sequence length="219" mass="24701">MKWYLDFGHGGKDSGAIGKNNTKESELVLKIGLIIKEILEKSNEKVITTRQNNTYYSLAQRCDKANKENCNYFISIHMNSSSNISAKGCETWIYDTNSKVYNLGKSLTSNLSKNLNTPNRGVKESKKFSVLKNTKMPAIIIEIDFISNPEIEDLCLKENYLQKVAQTIASTLLNFIDKEVVSNPSLYKVTIGAFKDKNNAIKLKNEAISKGFKDTYISY</sequence>
<evidence type="ECO:0000259" key="2">
    <source>
        <dbReference type="SMART" id="SM00646"/>
    </source>
</evidence>
<keyword evidence="1 3" id="KW-0378">Hydrolase</keyword>